<reference evidence="2" key="1">
    <citation type="submission" date="2021-01" db="EMBL/GenBank/DDBJ databases">
        <authorList>
            <person name="Corre E."/>
            <person name="Pelletier E."/>
            <person name="Niang G."/>
            <person name="Scheremetjew M."/>
            <person name="Finn R."/>
            <person name="Kale V."/>
            <person name="Holt S."/>
            <person name="Cochrane G."/>
            <person name="Meng A."/>
            <person name="Brown T."/>
            <person name="Cohen L."/>
        </authorList>
    </citation>
    <scope>NUCLEOTIDE SEQUENCE</scope>
    <source>
        <strain evidence="2">GSO104</strain>
    </source>
</reference>
<evidence type="ECO:0000256" key="1">
    <source>
        <dbReference type="SAM" id="SignalP"/>
    </source>
</evidence>
<protein>
    <recommendedName>
        <fullName evidence="3">NAD(P)-binding domain-containing protein</fullName>
    </recommendedName>
</protein>
<dbReference type="EMBL" id="HBNS01000417">
    <property type="protein sequence ID" value="CAE4578411.1"/>
    <property type="molecule type" value="Transcribed_RNA"/>
</dbReference>
<name>A0A6V2A3Q4_9STRA</name>
<gene>
    <name evidence="2" type="ORF">DBRI00130_LOCUS332</name>
</gene>
<accession>A0A6V2A3Q4</accession>
<evidence type="ECO:0008006" key="3">
    <source>
        <dbReference type="Google" id="ProtNLM"/>
    </source>
</evidence>
<dbReference type="Gene3D" id="3.40.50.720">
    <property type="entry name" value="NAD(P)-binding Rossmann-like Domain"/>
    <property type="match status" value="1"/>
</dbReference>
<dbReference type="AlphaFoldDB" id="A0A6V2A3Q4"/>
<evidence type="ECO:0000313" key="2">
    <source>
        <dbReference type="EMBL" id="CAE4578411.1"/>
    </source>
</evidence>
<proteinExistence type="predicted"/>
<feature type="signal peptide" evidence="1">
    <location>
        <begin position="1"/>
        <end position="20"/>
    </location>
</feature>
<keyword evidence="1" id="KW-0732">Signal</keyword>
<organism evidence="2">
    <name type="scientific">Ditylum brightwellii</name>
    <dbReference type="NCBI Taxonomy" id="49249"/>
    <lineage>
        <taxon>Eukaryota</taxon>
        <taxon>Sar</taxon>
        <taxon>Stramenopiles</taxon>
        <taxon>Ochrophyta</taxon>
        <taxon>Bacillariophyta</taxon>
        <taxon>Mediophyceae</taxon>
        <taxon>Lithodesmiophycidae</taxon>
        <taxon>Lithodesmiales</taxon>
        <taxon>Lithodesmiaceae</taxon>
        <taxon>Ditylum</taxon>
    </lineage>
</organism>
<sequence>MKQSCLLAIAAALLVSHSNAFQTGSQQRPSFLISSSQQHHDSSTTKLEMAKVSPSLENTVGIVGRGYVATLAAKLAALRGYDTWMLCPQGQEPTITQLMDTTTPDGTQLPPNLQLVTAADEEKIASCLAKTSAIICSVDDIEGLFNEGALKYVCNPTSSPNLKRVVGMSRNLNGKGMGFLVAASRRAANSEVWDNGNTKEYQSYEALLKEVAADCGAEYTIVRAGTLKGGACGDPGSENGEAYFPQYLSTKFYEMTKKDIVTWQLLFDCKVRGVSLAKGDVMVGPGGKAILTASSPEECKGDSSRAAVAEAMVRSLDMDCAGNVDFGVSTKEGRCPPTEEEWDELFQVLA</sequence>
<feature type="chain" id="PRO_5030160853" description="NAD(P)-binding domain-containing protein" evidence="1">
    <location>
        <begin position="21"/>
        <end position="350"/>
    </location>
</feature>